<reference evidence="1" key="1">
    <citation type="submission" date="2018-11" db="EMBL/GenBank/DDBJ databases">
        <title>A distinct lineage of giant viruses engineers rhodopsin photosystems in predatory marine eukaryotes.</title>
        <authorList>
            <person name="Needham D.M."/>
            <person name="Yoshizawa S."/>
            <person name="Hosaka T."/>
            <person name="Poirier C."/>
            <person name="Choi C.-J."/>
            <person name="Hehenberger E."/>
            <person name="Irwin N.A.T."/>
            <person name="Wilken S."/>
            <person name="Yung C.-M."/>
            <person name="Bachy C."/>
            <person name="Kurihara R."/>
            <person name="Nakajima Y."/>
            <person name="Kojima K."/>
            <person name="Kimura-Someya T."/>
            <person name="Leonard G."/>
            <person name="Malmstrom R.R."/>
            <person name="Mende D."/>
            <person name="Olson D.K."/>
            <person name="Sudo Y."/>
            <person name="Sudek S."/>
            <person name="Richards T.A."/>
            <person name="DeLong E.F."/>
            <person name="Keeling P.J."/>
            <person name="Santoro A.E."/>
            <person name="Shirouzu M."/>
            <person name="Iwasaki W."/>
            <person name="Worden A.Z."/>
        </authorList>
    </citation>
    <scope>NUCLEOTIDE SEQUENCE</scope>
</reference>
<evidence type="ECO:0000313" key="1">
    <source>
        <dbReference type="EMBL" id="QDY51709.1"/>
    </source>
</evidence>
<dbReference type="EMBL" id="MK250085">
    <property type="protein sequence ID" value="QDY51709.1"/>
    <property type="molecule type" value="Genomic_DNA"/>
</dbReference>
<proteinExistence type="predicted"/>
<name>A0A5B8HUV9_9VIRU</name>
<gene>
    <name evidence="1" type="ORF">1_94</name>
</gene>
<sequence length="80" mass="9106">MGLIRAGFTLLFGMIVIDLLKSSKMDELKEKYSFMIPVLHFVNGFLFSKNNSEETNKNIEINVLYLKLLLGALVVKDLLL</sequence>
<organism evidence="1">
    <name type="scientific">Mimiviridae sp. ChoanoV1</name>
    <dbReference type="NCBI Taxonomy" id="2596887"/>
    <lineage>
        <taxon>Viruses</taxon>
        <taxon>Varidnaviria</taxon>
        <taxon>Bamfordvirae</taxon>
        <taxon>Nucleocytoviricota</taxon>
        <taxon>Megaviricetes</taxon>
        <taxon>Imitervirales</taxon>
        <taxon>Schizomimiviridae</taxon>
    </lineage>
</organism>
<protein>
    <submittedName>
        <fullName evidence="1">Uncharacterized protein</fullName>
    </submittedName>
</protein>
<accession>A0A5B8HUV9</accession>